<gene>
    <name evidence="1" type="ORF">BRX40_22120</name>
    <name evidence="2" type="ORF">CA257_18240</name>
</gene>
<dbReference type="Proteomes" id="UP000185161">
    <property type="component" value="Plasmid tig00000001"/>
</dbReference>
<dbReference type="KEGG" id="skr:BRX40_22120"/>
<geneLocation type="plasmid" evidence="1 3">
    <name>tig00000001</name>
</geneLocation>
<accession>A0A1L6JHB6</accession>
<evidence type="ECO:0000313" key="4">
    <source>
        <dbReference type="Proteomes" id="UP000286681"/>
    </source>
</evidence>
<keyword evidence="1" id="KW-0614">Plasmid</keyword>
<organism evidence="1 3">
    <name type="scientific">Sphingomonas koreensis</name>
    <dbReference type="NCBI Taxonomy" id="93064"/>
    <lineage>
        <taxon>Bacteria</taxon>
        <taxon>Pseudomonadati</taxon>
        <taxon>Pseudomonadota</taxon>
        <taxon>Alphaproteobacteria</taxon>
        <taxon>Sphingomonadales</taxon>
        <taxon>Sphingomonadaceae</taxon>
        <taxon>Sphingomonas</taxon>
    </lineage>
</organism>
<reference evidence="3" key="2">
    <citation type="submission" date="2016-12" db="EMBL/GenBank/DDBJ databases">
        <title>Whole genome sequencing of Sphingomonas sp. ABOJV.</title>
        <authorList>
            <person name="Conlan S."/>
            <person name="Thomas P.J."/>
            <person name="Mullikin J."/>
            <person name="Palmore T.N."/>
            <person name="Frank K.M."/>
            <person name="Segre J.A."/>
        </authorList>
    </citation>
    <scope>NUCLEOTIDE SEQUENCE [LARGE SCALE GENOMIC DNA]</scope>
    <source>
        <strain evidence="3">ABOJV</strain>
        <plasmid evidence="3">tig00000001</plasmid>
    </source>
</reference>
<dbReference type="RefSeq" id="WP_062787863.1">
    <property type="nucleotide sequence ID" value="NZ_CP018821.1"/>
</dbReference>
<evidence type="ECO:0000313" key="3">
    <source>
        <dbReference type="Proteomes" id="UP000185161"/>
    </source>
</evidence>
<dbReference type="AlphaFoldDB" id="A0A1L6JHB6"/>
<dbReference type="EMBL" id="CP018821">
    <property type="protein sequence ID" value="APR55304.1"/>
    <property type="molecule type" value="Genomic_DNA"/>
</dbReference>
<dbReference type="Proteomes" id="UP000286681">
    <property type="component" value="Unassembled WGS sequence"/>
</dbReference>
<name>A0A1L6JHB6_9SPHN</name>
<evidence type="ECO:0000313" key="1">
    <source>
        <dbReference type="EMBL" id="APR55304.1"/>
    </source>
</evidence>
<proteinExistence type="predicted"/>
<reference evidence="1" key="1">
    <citation type="submission" date="2016-12" db="EMBL/GenBank/DDBJ databases">
        <title>Whole genome sequencing of Sphingomonas koreensis.</title>
        <authorList>
            <person name="Conlan S."/>
            <person name="Thomas P.J."/>
            <person name="Mullikin J."/>
            <person name="Palmore T.N."/>
            <person name="Frank K.M."/>
            <person name="Segre J.A."/>
        </authorList>
    </citation>
    <scope>NUCLEOTIDE SEQUENCE</scope>
    <source>
        <strain evidence="1">ABOJV</strain>
        <plasmid evidence="1">tig00000001</plasmid>
    </source>
</reference>
<dbReference type="OrthoDB" id="7450893at2"/>
<reference evidence="2 4" key="3">
    <citation type="submission" date="2018-07" db="EMBL/GenBank/DDBJ databases">
        <title>Genomic and Epidemiologic Investigation of an Indolent Hospital Outbreak.</title>
        <authorList>
            <person name="Johnson R.C."/>
            <person name="Deming C."/>
            <person name="Conlan S."/>
            <person name="Zellmer C.J."/>
            <person name="Michelin A.V."/>
            <person name="Lee-Lin S."/>
            <person name="Thomas P.J."/>
            <person name="Park M."/>
            <person name="Weingarten R.A."/>
            <person name="Less J."/>
            <person name="Dekker J.P."/>
            <person name="Frank K.M."/>
            <person name="Musser K.A."/>
            <person name="Mcquiston J.R."/>
            <person name="Henderson D.K."/>
            <person name="Lau A.F."/>
            <person name="Palmore T.N."/>
            <person name="Segre J.A."/>
        </authorList>
    </citation>
    <scope>NUCLEOTIDE SEQUENCE [LARGE SCALE GENOMIC DNA]</scope>
    <source>
        <strain evidence="2 4">SK-NIH.Env10_0317</strain>
    </source>
</reference>
<dbReference type="GeneID" id="44135267"/>
<keyword evidence="3" id="KW-1185">Reference proteome</keyword>
<evidence type="ECO:0000313" key="2">
    <source>
        <dbReference type="EMBL" id="RSV00279.1"/>
    </source>
</evidence>
<dbReference type="EMBL" id="QQWO01000018">
    <property type="protein sequence ID" value="RSV00279.1"/>
    <property type="molecule type" value="Genomic_DNA"/>
</dbReference>
<protein>
    <submittedName>
        <fullName evidence="1">Uncharacterized protein</fullName>
    </submittedName>
</protein>
<sequence length="75" mass="8193">MQTITNIAAADQHAAYFAAVANAERRAMHSYFDQHVVEDDELGFLAIDEGDYGALGQAMIDRIVYTAPGGIIDEF</sequence>